<dbReference type="GO" id="GO:0015562">
    <property type="term" value="F:efflux transmembrane transporter activity"/>
    <property type="evidence" value="ECO:0007669"/>
    <property type="project" value="TreeGrafter"/>
</dbReference>
<keyword evidence="3" id="KW-0812">Transmembrane</keyword>
<protein>
    <submittedName>
        <fullName evidence="5">Multidrug transporter MdtA</fullName>
    </submittedName>
</protein>
<keyword evidence="3" id="KW-1133">Transmembrane helix</keyword>
<dbReference type="OrthoDB" id="9781888at2"/>
<comment type="similarity">
    <text evidence="1">Belongs to the membrane fusion protein (MFP) (TC 8.A.1) family.</text>
</comment>
<dbReference type="Gene3D" id="2.40.420.20">
    <property type="match status" value="1"/>
</dbReference>
<evidence type="ECO:0000313" key="6">
    <source>
        <dbReference type="Proteomes" id="UP000189674"/>
    </source>
</evidence>
<feature type="transmembrane region" description="Helical" evidence="3">
    <location>
        <begin position="12"/>
        <end position="33"/>
    </location>
</feature>
<dbReference type="Proteomes" id="UP000189674">
    <property type="component" value="Chromosome"/>
</dbReference>
<feature type="transmembrane region" description="Helical" evidence="3">
    <location>
        <begin position="45"/>
        <end position="68"/>
    </location>
</feature>
<dbReference type="STRING" id="1936003.STSP2_03203"/>
<keyword evidence="3" id="KW-0472">Membrane</keyword>
<accession>A0A1U9NPY8</accession>
<dbReference type="Gene3D" id="1.10.287.470">
    <property type="entry name" value="Helix hairpin bin"/>
    <property type="match status" value="1"/>
</dbReference>
<evidence type="ECO:0000259" key="4">
    <source>
        <dbReference type="Pfam" id="PF25917"/>
    </source>
</evidence>
<keyword evidence="2" id="KW-0175">Coiled coil</keyword>
<dbReference type="PANTHER" id="PTHR30469:SF12">
    <property type="entry name" value="MULTIDRUG RESISTANCE PROTEIN MDTA"/>
    <property type="match status" value="1"/>
</dbReference>
<proteinExistence type="inferred from homology"/>
<evidence type="ECO:0000256" key="2">
    <source>
        <dbReference type="SAM" id="Coils"/>
    </source>
</evidence>
<dbReference type="RefSeq" id="WP_146663634.1">
    <property type="nucleotide sequence ID" value="NZ_CP019791.1"/>
</dbReference>
<dbReference type="Gene3D" id="2.40.30.170">
    <property type="match status" value="1"/>
</dbReference>
<name>A0A1U9NPY8_9BACT</name>
<dbReference type="AlphaFoldDB" id="A0A1U9NPY8"/>
<evidence type="ECO:0000313" key="5">
    <source>
        <dbReference type="EMBL" id="AQT70002.1"/>
    </source>
</evidence>
<dbReference type="Gene3D" id="2.40.50.100">
    <property type="match status" value="1"/>
</dbReference>
<feature type="coiled-coil region" evidence="2">
    <location>
        <begin position="185"/>
        <end position="260"/>
    </location>
</feature>
<dbReference type="KEGG" id="alus:STSP2_03203"/>
<evidence type="ECO:0000256" key="3">
    <source>
        <dbReference type="SAM" id="Phobius"/>
    </source>
</evidence>
<keyword evidence="6" id="KW-1185">Reference proteome</keyword>
<dbReference type="EMBL" id="CP019791">
    <property type="protein sequence ID" value="AQT70002.1"/>
    <property type="molecule type" value="Genomic_DNA"/>
</dbReference>
<dbReference type="GO" id="GO:1990281">
    <property type="term" value="C:efflux pump complex"/>
    <property type="evidence" value="ECO:0007669"/>
    <property type="project" value="TreeGrafter"/>
</dbReference>
<organism evidence="5 6">
    <name type="scientific">Anaerohalosphaera lusitana</name>
    <dbReference type="NCBI Taxonomy" id="1936003"/>
    <lineage>
        <taxon>Bacteria</taxon>
        <taxon>Pseudomonadati</taxon>
        <taxon>Planctomycetota</taxon>
        <taxon>Phycisphaerae</taxon>
        <taxon>Sedimentisphaerales</taxon>
        <taxon>Anaerohalosphaeraceae</taxon>
        <taxon>Anaerohalosphaera</taxon>
    </lineage>
</organism>
<reference evidence="6" key="1">
    <citation type="submission" date="2017-02" db="EMBL/GenBank/DDBJ databases">
        <title>Comparative genomics and description of representatives of a novel lineage of planctomycetes thriving in anoxic sediments.</title>
        <authorList>
            <person name="Spring S."/>
            <person name="Bunk B."/>
            <person name="Sproer C."/>
        </authorList>
    </citation>
    <scope>NUCLEOTIDE SEQUENCE [LARGE SCALE GENOMIC DNA]</scope>
    <source>
        <strain evidence="6">ST-NAGAB-D1</strain>
    </source>
</reference>
<feature type="domain" description="Multidrug resistance protein MdtA-like barrel-sandwich hybrid" evidence="4">
    <location>
        <begin position="143"/>
        <end position="287"/>
    </location>
</feature>
<dbReference type="InterPro" id="IPR058625">
    <property type="entry name" value="MdtA-like_BSH"/>
</dbReference>
<dbReference type="InterPro" id="IPR006143">
    <property type="entry name" value="RND_pump_MFP"/>
</dbReference>
<feature type="transmembrane region" description="Helical" evidence="3">
    <location>
        <begin position="80"/>
        <end position="100"/>
    </location>
</feature>
<dbReference type="Pfam" id="PF25917">
    <property type="entry name" value="BSH_RND"/>
    <property type="match status" value="1"/>
</dbReference>
<dbReference type="PANTHER" id="PTHR30469">
    <property type="entry name" value="MULTIDRUG RESISTANCE PROTEIN MDTA"/>
    <property type="match status" value="1"/>
</dbReference>
<dbReference type="SUPFAM" id="SSF111369">
    <property type="entry name" value="HlyD-like secretion proteins"/>
    <property type="match status" value="1"/>
</dbReference>
<sequence length="468" mass="51436">MKTLTQTIKTVLAHLYFLFMALLIGGAVFGLFMGLKKKPLPQLNVFAIGLPIAIAAALLIFFLCWYLYYGRNGRRRPMLIHASAAIIFIAIGLTAARMLVSMKKAPEKVETEVVAPLLQAQKVHAKDITVTVSGFGTVQAKTTVKIIPQVSGSITELHPNFVNGGFFGADETLVKIDQRDYRNAVQNAQAAVARAEVALEREQAEAEVARREWEQLNPGKEPTSPLVLRKPQIAEAQASLKAAKAQLENAKLNLERTTISLPFNGRVLEESVDIGQYVTAGQSIATVYGTDTVEITVPLEDKQLQWFDVPLAGQSDDTGSPAVVTANFAGGTHTWDGRVVRTEGRIDPRSRMVNVVVQVPQPFENANGRPPLQPGVFVDVDIIGKQLKNVIPVPRTALHKRNELWIANDSRLHIKEVDIIRMDKENAYISAGIPDGTIVITDSLEAVTDNMKIRPRLTDNSDKKEDQQ</sequence>
<gene>
    <name evidence="5" type="primary">mdtA_2</name>
    <name evidence="5" type="ORF">STSP2_03203</name>
</gene>
<dbReference type="NCBIfam" id="TIGR01730">
    <property type="entry name" value="RND_mfp"/>
    <property type="match status" value="1"/>
</dbReference>
<evidence type="ECO:0000256" key="1">
    <source>
        <dbReference type="ARBA" id="ARBA00009477"/>
    </source>
</evidence>